<reference evidence="1" key="2">
    <citation type="submission" date="2021-09" db="EMBL/GenBank/DDBJ databases">
        <authorList>
            <person name="Jia N."/>
            <person name="Wang J."/>
            <person name="Shi W."/>
            <person name="Du L."/>
            <person name="Sun Y."/>
            <person name="Zhan W."/>
            <person name="Jiang J."/>
            <person name="Wang Q."/>
            <person name="Zhang B."/>
            <person name="Ji P."/>
            <person name="Sakyi L.B."/>
            <person name="Cui X."/>
            <person name="Yuan T."/>
            <person name="Jiang B."/>
            <person name="Yang W."/>
            <person name="Lam T.T.-Y."/>
            <person name="Chang Q."/>
            <person name="Ding S."/>
            <person name="Wang X."/>
            <person name="Zhu J."/>
            <person name="Ruan X."/>
            <person name="Zhao L."/>
            <person name="Wei J."/>
            <person name="Que T."/>
            <person name="Du C."/>
            <person name="Cheng J."/>
            <person name="Dai P."/>
            <person name="Han X."/>
            <person name="Huang E."/>
            <person name="Gao Y."/>
            <person name="Liu J."/>
            <person name="Shao H."/>
            <person name="Ye R."/>
            <person name="Li L."/>
            <person name="Wei W."/>
            <person name="Wang X."/>
            <person name="Wang C."/>
            <person name="Huo Q."/>
            <person name="Li W."/>
            <person name="Guo W."/>
            <person name="Chen H."/>
            <person name="Chen S."/>
            <person name="Zhou L."/>
            <person name="Zhou L."/>
            <person name="Ni X."/>
            <person name="Tian J."/>
            <person name="Zhou Y."/>
            <person name="Sheng Y."/>
            <person name="Liu T."/>
            <person name="Pan Y."/>
            <person name="Xia L."/>
            <person name="Li J."/>
            <person name="Zhao F."/>
            <person name="Cao W."/>
        </authorList>
    </citation>
    <scope>NUCLEOTIDE SEQUENCE</scope>
    <source>
        <strain evidence="1">Rmic-2018</strain>
        <tissue evidence="1">Larvae</tissue>
    </source>
</reference>
<dbReference type="InterPro" id="IPR013083">
    <property type="entry name" value="Znf_RING/FYVE/PHD"/>
</dbReference>
<name>A0A9J6E7H3_RHIMP</name>
<sequence length="235" mass="26007">MARSGGGFVYCVRGFGSHVECRLVEFLRELDAVCVCSWCGLVTNEKTVLLSCGDIVCKECCKQIYTVKCPVHDKTVSRAMEVQLQYSYSVGMEIVRCVNVIRGCQHEGELFQLDDHLQKSCAFHIVACARCRKGVPYKDMFTHFPKCKGALQASSSSDAVASLVEDLANTRNELTRVSPYFPAVLKNSIAMLKESLDRLQNQLDIVCSSVSEGTLALAPRPAEKVLVMRSTTNLH</sequence>
<dbReference type="Gene3D" id="3.30.40.10">
    <property type="entry name" value="Zinc/RING finger domain, C3HC4 (zinc finger)"/>
    <property type="match status" value="1"/>
</dbReference>
<dbReference type="Proteomes" id="UP000821866">
    <property type="component" value="Chromosome 3"/>
</dbReference>
<organism evidence="1 2">
    <name type="scientific">Rhipicephalus microplus</name>
    <name type="common">Cattle tick</name>
    <name type="synonym">Boophilus microplus</name>
    <dbReference type="NCBI Taxonomy" id="6941"/>
    <lineage>
        <taxon>Eukaryota</taxon>
        <taxon>Metazoa</taxon>
        <taxon>Ecdysozoa</taxon>
        <taxon>Arthropoda</taxon>
        <taxon>Chelicerata</taxon>
        <taxon>Arachnida</taxon>
        <taxon>Acari</taxon>
        <taxon>Parasitiformes</taxon>
        <taxon>Ixodida</taxon>
        <taxon>Ixodoidea</taxon>
        <taxon>Ixodidae</taxon>
        <taxon>Rhipicephalinae</taxon>
        <taxon>Rhipicephalus</taxon>
        <taxon>Boophilus</taxon>
    </lineage>
</organism>
<gene>
    <name evidence="1" type="ORF">HPB51_008141</name>
</gene>
<evidence type="ECO:0000313" key="1">
    <source>
        <dbReference type="EMBL" id="KAH8030531.1"/>
    </source>
</evidence>
<comment type="caution">
    <text evidence="1">The sequence shown here is derived from an EMBL/GenBank/DDBJ whole genome shotgun (WGS) entry which is preliminary data.</text>
</comment>
<keyword evidence="2" id="KW-1185">Reference proteome</keyword>
<proteinExistence type="predicted"/>
<dbReference type="AlphaFoldDB" id="A0A9J6E7H3"/>
<reference evidence="1" key="1">
    <citation type="journal article" date="2020" name="Cell">
        <title>Large-Scale Comparative Analyses of Tick Genomes Elucidate Their Genetic Diversity and Vector Capacities.</title>
        <authorList>
            <consortium name="Tick Genome and Microbiome Consortium (TIGMIC)"/>
            <person name="Jia N."/>
            <person name="Wang J."/>
            <person name="Shi W."/>
            <person name="Du L."/>
            <person name="Sun Y."/>
            <person name="Zhan W."/>
            <person name="Jiang J.F."/>
            <person name="Wang Q."/>
            <person name="Zhang B."/>
            <person name="Ji P."/>
            <person name="Bell-Sakyi L."/>
            <person name="Cui X.M."/>
            <person name="Yuan T.T."/>
            <person name="Jiang B.G."/>
            <person name="Yang W.F."/>
            <person name="Lam T.T."/>
            <person name="Chang Q.C."/>
            <person name="Ding S.J."/>
            <person name="Wang X.J."/>
            <person name="Zhu J.G."/>
            <person name="Ruan X.D."/>
            <person name="Zhao L."/>
            <person name="Wei J.T."/>
            <person name="Ye R.Z."/>
            <person name="Que T.C."/>
            <person name="Du C.H."/>
            <person name="Zhou Y.H."/>
            <person name="Cheng J.X."/>
            <person name="Dai P.F."/>
            <person name="Guo W.B."/>
            <person name="Han X.H."/>
            <person name="Huang E.J."/>
            <person name="Li L.F."/>
            <person name="Wei W."/>
            <person name="Gao Y.C."/>
            <person name="Liu J.Z."/>
            <person name="Shao H.Z."/>
            <person name="Wang X."/>
            <person name="Wang C.C."/>
            <person name="Yang T.C."/>
            <person name="Huo Q.B."/>
            <person name="Li W."/>
            <person name="Chen H.Y."/>
            <person name="Chen S.E."/>
            <person name="Zhou L.G."/>
            <person name="Ni X.B."/>
            <person name="Tian J.H."/>
            <person name="Sheng Y."/>
            <person name="Liu T."/>
            <person name="Pan Y.S."/>
            <person name="Xia L.Y."/>
            <person name="Li J."/>
            <person name="Zhao F."/>
            <person name="Cao W.C."/>
        </authorList>
    </citation>
    <scope>NUCLEOTIDE SEQUENCE</scope>
    <source>
        <strain evidence="1">Rmic-2018</strain>
    </source>
</reference>
<protein>
    <submittedName>
        <fullName evidence="1">Uncharacterized protein</fullName>
    </submittedName>
</protein>
<dbReference type="VEuPathDB" id="VectorBase:LOC119183427"/>
<evidence type="ECO:0000313" key="2">
    <source>
        <dbReference type="Proteomes" id="UP000821866"/>
    </source>
</evidence>
<dbReference type="SUPFAM" id="SSF49599">
    <property type="entry name" value="TRAF domain-like"/>
    <property type="match status" value="1"/>
</dbReference>
<dbReference type="EMBL" id="JABSTU010000005">
    <property type="protein sequence ID" value="KAH8030531.1"/>
    <property type="molecule type" value="Genomic_DNA"/>
</dbReference>
<accession>A0A9J6E7H3</accession>